<keyword evidence="2" id="KW-1185">Reference proteome</keyword>
<dbReference type="Gene3D" id="1.25.40.10">
    <property type="entry name" value="Tetratricopeptide repeat domain"/>
    <property type="match status" value="1"/>
</dbReference>
<dbReference type="SUPFAM" id="SSF48452">
    <property type="entry name" value="TPR-like"/>
    <property type="match status" value="1"/>
</dbReference>
<accession>A0ABY4YGD4</accession>
<dbReference type="Proteomes" id="UP001056535">
    <property type="component" value="Chromosome"/>
</dbReference>
<reference evidence="1" key="1">
    <citation type="submission" date="2022-06" db="EMBL/GenBank/DDBJ databases">
        <title>Ornithinimicrobium JY.X270.</title>
        <authorList>
            <person name="Huang Y."/>
        </authorList>
    </citation>
    <scope>NUCLEOTIDE SEQUENCE</scope>
    <source>
        <strain evidence="1">JY.X270</strain>
    </source>
</reference>
<dbReference type="RefSeq" id="WP_252620297.1">
    <property type="nucleotide sequence ID" value="NZ_CP099490.1"/>
</dbReference>
<dbReference type="InterPro" id="IPR011990">
    <property type="entry name" value="TPR-like_helical_dom_sf"/>
</dbReference>
<proteinExistence type="predicted"/>
<dbReference type="Pfam" id="PF14559">
    <property type="entry name" value="TPR_19"/>
    <property type="match status" value="1"/>
</dbReference>
<dbReference type="EMBL" id="CP099490">
    <property type="protein sequence ID" value="USQ75817.1"/>
    <property type="molecule type" value="Genomic_DNA"/>
</dbReference>
<gene>
    <name evidence="1" type="ORF">NF557_14585</name>
</gene>
<protein>
    <submittedName>
        <fullName evidence="1">Tetratricopeptide repeat protein</fullName>
    </submittedName>
</protein>
<sequence length="107" mass="12156">MMEQDLSGTYDRATFLFENKQFTKAAEIFETLVVEEPDQVELQIWLARAYYHSAQLGRAEDVLSTVVGRWPSEAYAHLLLARTLQRAGRAQDGRQHLLLAEAMGLTT</sequence>
<evidence type="ECO:0000313" key="2">
    <source>
        <dbReference type="Proteomes" id="UP001056535"/>
    </source>
</evidence>
<organism evidence="1 2">
    <name type="scientific">Ornithinimicrobium cryptoxanthini</name>
    <dbReference type="NCBI Taxonomy" id="2934161"/>
    <lineage>
        <taxon>Bacteria</taxon>
        <taxon>Bacillati</taxon>
        <taxon>Actinomycetota</taxon>
        <taxon>Actinomycetes</taxon>
        <taxon>Micrococcales</taxon>
        <taxon>Ornithinimicrobiaceae</taxon>
        <taxon>Ornithinimicrobium</taxon>
    </lineage>
</organism>
<name>A0ABY4YGD4_9MICO</name>
<evidence type="ECO:0000313" key="1">
    <source>
        <dbReference type="EMBL" id="USQ75817.1"/>
    </source>
</evidence>